<dbReference type="InterPro" id="IPR001789">
    <property type="entry name" value="Sig_transdc_resp-reg_receiver"/>
</dbReference>
<evidence type="ECO:0000313" key="5">
    <source>
        <dbReference type="Proteomes" id="UP000662747"/>
    </source>
</evidence>
<dbReference type="Gene3D" id="3.40.50.2300">
    <property type="match status" value="1"/>
</dbReference>
<dbReference type="InterPro" id="IPR011006">
    <property type="entry name" value="CheY-like_superfamily"/>
</dbReference>
<sequence length="129" mass="14123">MNTQPNVLLIDDDADLLEIYTFALEEMGCVVTTAHDGLEGLERALALHPDLILTDVHMPRMNGLELCCWLRADERLRGTPLILHSSENAIIAPRGEVFLHKDGDLSRLLAQVRRSLGGGRDGPTLASVA</sequence>
<proteinExistence type="predicted"/>
<evidence type="ECO:0000313" key="4">
    <source>
        <dbReference type="EMBL" id="QSQ22542.1"/>
    </source>
</evidence>
<dbReference type="SMART" id="SM00448">
    <property type="entry name" value="REC"/>
    <property type="match status" value="1"/>
</dbReference>
<evidence type="ECO:0000256" key="1">
    <source>
        <dbReference type="ARBA" id="ARBA00022553"/>
    </source>
</evidence>
<dbReference type="EMBL" id="CP071090">
    <property type="protein sequence ID" value="QSQ22542.1"/>
    <property type="molecule type" value="Genomic_DNA"/>
</dbReference>
<accession>A0ABX7NUH9</accession>
<keyword evidence="5" id="KW-1185">Reference proteome</keyword>
<dbReference type="PROSITE" id="PS50110">
    <property type="entry name" value="RESPONSE_REGULATORY"/>
    <property type="match status" value="1"/>
</dbReference>
<keyword evidence="1 2" id="KW-0597">Phosphoprotein</keyword>
<dbReference type="Pfam" id="PF00072">
    <property type="entry name" value="Response_reg"/>
    <property type="match status" value="1"/>
</dbReference>
<protein>
    <submittedName>
        <fullName evidence="4">Response regulator</fullName>
    </submittedName>
</protein>
<feature type="domain" description="Response regulatory" evidence="3">
    <location>
        <begin position="6"/>
        <end position="116"/>
    </location>
</feature>
<name>A0ABX7NUH9_9BACT</name>
<evidence type="ECO:0000259" key="3">
    <source>
        <dbReference type="PROSITE" id="PS50110"/>
    </source>
</evidence>
<dbReference type="PANTHER" id="PTHR44591">
    <property type="entry name" value="STRESS RESPONSE REGULATOR PROTEIN 1"/>
    <property type="match status" value="1"/>
</dbReference>
<dbReference type="InterPro" id="IPR050595">
    <property type="entry name" value="Bact_response_regulator"/>
</dbReference>
<dbReference type="Proteomes" id="UP000662747">
    <property type="component" value="Chromosome"/>
</dbReference>
<dbReference type="RefSeq" id="WP_206724118.1">
    <property type="nucleotide sequence ID" value="NZ_CP071090.1"/>
</dbReference>
<dbReference type="SUPFAM" id="SSF52172">
    <property type="entry name" value="CheY-like"/>
    <property type="match status" value="1"/>
</dbReference>
<dbReference type="PANTHER" id="PTHR44591:SF23">
    <property type="entry name" value="CHEY SUBFAMILY"/>
    <property type="match status" value="1"/>
</dbReference>
<feature type="modified residue" description="4-aspartylphosphate" evidence="2">
    <location>
        <position position="55"/>
    </location>
</feature>
<gene>
    <name evidence="4" type="ORF">JY651_46795</name>
</gene>
<reference evidence="4 5" key="1">
    <citation type="submission" date="2021-02" db="EMBL/GenBank/DDBJ databases">
        <title>De Novo genome assembly of isolated myxobacteria.</title>
        <authorList>
            <person name="Stevens D.C."/>
        </authorList>
    </citation>
    <scope>NUCLEOTIDE SEQUENCE [LARGE SCALE GENOMIC DNA]</scope>
    <source>
        <strain evidence="5">SCPEA02</strain>
    </source>
</reference>
<organism evidence="4 5">
    <name type="scientific">Pyxidicoccus parkwayensis</name>
    <dbReference type="NCBI Taxonomy" id="2813578"/>
    <lineage>
        <taxon>Bacteria</taxon>
        <taxon>Pseudomonadati</taxon>
        <taxon>Myxococcota</taxon>
        <taxon>Myxococcia</taxon>
        <taxon>Myxococcales</taxon>
        <taxon>Cystobacterineae</taxon>
        <taxon>Myxococcaceae</taxon>
        <taxon>Pyxidicoccus</taxon>
    </lineage>
</organism>
<evidence type="ECO:0000256" key="2">
    <source>
        <dbReference type="PROSITE-ProRule" id="PRU00169"/>
    </source>
</evidence>